<dbReference type="EMBL" id="AP019829">
    <property type="protein sequence ID" value="BBM42850.1"/>
    <property type="molecule type" value="Genomic_DNA"/>
</dbReference>
<protein>
    <submittedName>
        <fullName evidence="1">Uncharacterized protein</fullName>
    </submittedName>
</protein>
<dbReference type="KEGG" id="lwd:JCM16777_1100"/>
<gene>
    <name evidence="1" type="ORF">JCM16777_1100</name>
</gene>
<organism evidence="1 2">
    <name type="scientific">Leptotrichia wadei</name>
    <dbReference type="NCBI Taxonomy" id="157687"/>
    <lineage>
        <taxon>Bacteria</taxon>
        <taxon>Fusobacteriati</taxon>
        <taxon>Fusobacteriota</taxon>
        <taxon>Fusobacteriia</taxon>
        <taxon>Fusobacteriales</taxon>
        <taxon>Leptotrichiaceae</taxon>
        <taxon>Leptotrichia</taxon>
    </lineage>
</organism>
<dbReference type="AlphaFoldDB" id="A0A7U6QZ72"/>
<dbReference type="GeneID" id="84805500"/>
<name>A0A7U6QZ72_9FUSO</name>
<evidence type="ECO:0000313" key="2">
    <source>
        <dbReference type="Proteomes" id="UP000321943"/>
    </source>
</evidence>
<dbReference type="RefSeq" id="WP_018498031.1">
    <property type="nucleotide sequence ID" value="NZ_AP019829.2"/>
</dbReference>
<sequence>MIKIDVEKINNWDIIKEKHSKWYEINILPNIRRVYNKLYKKDLNAFVEKKLKEKLGNNLKKNSKNCKNKLLFEEYKKHKKSEKDFIKKYLNILEKIIKKGKNFVIEEKEKFDEDLFDKSFLENLKND</sequence>
<reference evidence="1 2" key="1">
    <citation type="submission" date="2019-07" db="EMBL/GenBank/DDBJ databases">
        <title>Complete Genome Sequence of Leptotrichia wadei Strain JCM16777.</title>
        <authorList>
            <person name="Watanabe S."/>
            <person name="Cui L."/>
        </authorList>
    </citation>
    <scope>NUCLEOTIDE SEQUENCE [LARGE SCALE GENOMIC DNA]</scope>
    <source>
        <strain evidence="1 2">JCM16777</strain>
    </source>
</reference>
<dbReference type="Proteomes" id="UP000321943">
    <property type="component" value="Chromosome"/>
</dbReference>
<evidence type="ECO:0000313" key="1">
    <source>
        <dbReference type="EMBL" id="BBM42850.1"/>
    </source>
</evidence>
<proteinExistence type="predicted"/>
<accession>A0A7U6QZ72</accession>